<dbReference type="EMBL" id="JAAEAA010000001">
    <property type="protein sequence ID" value="NDK54507.1"/>
    <property type="molecule type" value="Genomic_DNA"/>
</dbReference>
<sequence length="208" mass="23420">MKNLLLLFLLVPFIAFAQENESFMFKAKVKHGSILIGGNISGFAYKTTDNLFTANGVQEDGRKIQANLQSKNGYFIMNDFAVGLNLNLFHESTKVTSDPEQEPFRETYFMGGPFVRYYLDNGVFGEAGASVGKHNFSDGFQSNLLEGTVGVGYAFFFNEKFSIEPLLLFRYFRQTKDDHTYSSFGPMIGVGFQSYLLRKRANVIKIGL</sequence>
<keyword evidence="1" id="KW-0732">Signal</keyword>
<keyword evidence="3" id="KW-1185">Reference proteome</keyword>
<dbReference type="AlphaFoldDB" id="A0A6B2H2G8"/>
<reference evidence="2 3" key="1">
    <citation type="submission" date="2020-01" db="EMBL/GenBank/DDBJ databases">
        <authorList>
            <person name="Kim M.K."/>
        </authorList>
    </citation>
    <scope>NUCLEOTIDE SEQUENCE [LARGE SCALE GENOMIC DNA]</scope>
    <source>
        <strain evidence="2 3">BT213</strain>
    </source>
</reference>
<name>A0A6B2H2G8_9BACT</name>
<proteinExistence type="predicted"/>
<accession>A0A6B2H2G8</accession>
<dbReference type="InterPro" id="IPR036709">
    <property type="entry name" value="Autotransporte_beta_dom_sf"/>
</dbReference>
<dbReference type="SUPFAM" id="SSF103515">
    <property type="entry name" value="Autotransporter"/>
    <property type="match status" value="1"/>
</dbReference>
<feature type="chain" id="PRO_5025509823" evidence="1">
    <location>
        <begin position="18"/>
        <end position="208"/>
    </location>
</feature>
<dbReference type="RefSeq" id="WP_162344553.1">
    <property type="nucleotide sequence ID" value="NZ_JAAEAA010000001.1"/>
</dbReference>
<evidence type="ECO:0000256" key="1">
    <source>
        <dbReference type="SAM" id="SignalP"/>
    </source>
</evidence>
<comment type="caution">
    <text evidence="2">The sequence shown here is derived from an EMBL/GenBank/DDBJ whole genome shotgun (WGS) entry which is preliminary data.</text>
</comment>
<feature type="signal peptide" evidence="1">
    <location>
        <begin position="1"/>
        <end position="17"/>
    </location>
</feature>
<dbReference type="Proteomes" id="UP000478546">
    <property type="component" value="Unassembled WGS sequence"/>
</dbReference>
<dbReference type="Gene3D" id="2.40.128.130">
    <property type="entry name" value="Autotransporter beta-domain"/>
    <property type="match status" value="1"/>
</dbReference>
<protein>
    <submittedName>
        <fullName evidence="2">Autotransporter outer membrane beta-barrel domain-containing protein</fullName>
    </submittedName>
</protein>
<evidence type="ECO:0000313" key="2">
    <source>
        <dbReference type="EMBL" id="NDK54507.1"/>
    </source>
</evidence>
<gene>
    <name evidence="2" type="ORF">GWO68_01125</name>
</gene>
<organism evidence="2 3">
    <name type="scientific">Pontibacter fetidus</name>
    <dbReference type="NCBI Taxonomy" id="2700082"/>
    <lineage>
        <taxon>Bacteria</taxon>
        <taxon>Pseudomonadati</taxon>
        <taxon>Bacteroidota</taxon>
        <taxon>Cytophagia</taxon>
        <taxon>Cytophagales</taxon>
        <taxon>Hymenobacteraceae</taxon>
        <taxon>Pontibacter</taxon>
    </lineage>
</organism>
<evidence type="ECO:0000313" key="3">
    <source>
        <dbReference type="Proteomes" id="UP000478546"/>
    </source>
</evidence>